<organism evidence="7 8">
    <name type="scientific">Helianthus annuus</name>
    <name type="common">Common sunflower</name>
    <dbReference type="NCBI Taxonomy" id="4232"/>
    <lineage>
        <taxon>Eukaryota</taxon>
        <taxon>Viridiplantae</taxon>
        <taxon>Streptophyta</taxon>
        <taxon>Embryophyta</taxon>
        <taxon>Tracheophyta</taxon>
        <taxon>Spermatophyta</taxon>
        <taxon>Magnoliopsida</taxon>
        <taxon>eudicotyledons</taxon>
        <taxon>Gunneridae</taxon>
        <taxon>Pentapetalae</taxon>
        <taxon>asterids</taxon>
        <taxon>campanulids</taxon>
        <taxon>Asterales</taxon>
        <taxon>Asteraceae</taxon>
        <taxon>Asteroideae</taxon>
        <taxon>Heliantheae alliance</taxon>
        <taxon>Heliantheae</taxon>
        <taxon>Helianthus</taxon>
    </lineage>
</organism>
<proteinExistence type="predicted"/>
<comment type="subcellular location">
    <subcellularLocation>
        <location evidence="1">Membrane</location>
    </subcellularLocation>
</comment>
<protein>
    <submittedName>
        <fullName evidence="7">Putative periplasmic binding protein-like I</fullName>
    </submittedName>
</protein>
<keyword evidence="8" id="KW-1185">Reference proteome</keyword>
<evidence type="ECO:0000259" key="6">
    <source>
        <dbReference type="Pfam" id="PF01094"/>
    </source>
</evidence>
<keyword evidence="4 5" id="KW-0472">Membrane</keyword>
<feature type="domain" description="Receptor ligand binding region" evidence="6">
    <location>
        <begin position="61"/>
        <end position="165"/>
    </location>
</feature>
<dbReference type="InterPro" id="IPR001828">
    <property type="entry name" value="ANF_lig-bd_rcpt"/>
</dbReference>
<gene>
    <name evidence="7" type="ORF">HannXRQ_Chr11g0344121</name>
</gene>
<sequence length="306" mass="35097">MESRVVVVITYGKTGLLVFETAKRLSMMKKGYIWITTTWLSNIRIKNRILKKVENLSKGSIGLNSYGLYAYDTVWMIARALDKFFNKGGKFYFSSYSPLAGLKGTKGLILGGLREVVKQPLSIFDGGRQLLANLLQTNISGLTGLVGFNHDRSVIRPSFDIISVVVNQGWVLGYWSNHSGPLISLSRLRETLYAKPLNRSSSNQHLRSVVWLRNTTEKPHGWEFSNNNRPLRIEVPLDHKLDSSAWVFLRPFTSLVWVVTTVFFIFIGIVVWILEHGWNDEFRGSPKQKFFFFWKSTQEQLVTILW</sequence>
<dbReference type="SUPFAM" id="SSF53822">
    <property type="entry name" value="Periplasmic binding protein-like I"/>
    <property type="match status" value="1"/>
</dbReference>
<dbReference type="OMA" id="WLSNIRI"/>
<dbReference type="GO" id="GO:0016020">
    <property type="term" value="C:membrane"/>
    <property type="evidence" value="ECO:0007669"/>
    <property type="project" value="UniProtKB-SubCell"/>
</dbReference>
<name>A0A251TDJ4_HELAN</name>
<feature type="transmembrane region" description="Helical" evidence="5">
    <location>
        <begin position="255"/>
        <end position="274"/>
    </location>
</feature>
<dbReference type="AlphaFoldDB" id="A0A251TDJ4"/>
<dbReference type="PANTHER" id="PTHR34836">
    <property type="entry name" value="OS06G0188250 PROTEIN"/>
    <property type="match status" value="1"/>
</dbReference>
<evidence type="ECO:0000313" key="8">
    <source>
        <dbReference type="Proteomes" id="UP000215914"/>
    </source>
</evidence>
<reference evidence="8" key="1">
    <citation type="journal article" date="2017" name="Nature">
        <title>The sunflower genome provides insights into oil metabolism, flowering and Asterid evolution.</title>
        <authorList>
            <person name="Badouin H."/>
            <person name="Gouzy J."/>
            <person name="Grassa C.J."/>
            <person name="Murat F."/>
            <person name="Staton S.E."/>
            <person name="Cottret L."/>
            <person name="Lelandais-Briere C."/>
            <person name="Owens G.L."/>
            <person name="Carrere S."/>
            <person name="Mayjonade B."/>
            <person name="Legrand L."/>
            <person name="Gill N."/>
            <person name="Kane N.C."/>
            <person name="Bowers J.E."/>
            <person name="Hubner S."/>
            <person name="Bellec A."/>
            <person name="Berard A."/>
            <person name="Berges H."/>
            <person name="Blanchet N."/>
            <person name="Boniface M.C."/>
            <person name="Brunel D."/>
            <person name="Catrice O."/>
            <person name="Chaidir N."/>
            <person name="Claudel C."/>
            <person name="Donnadieu C."/>
            <person name="Faraut T."/>
            <person name="Fievet G."/>
            <person name="Helmstetter N."/>
            <person name="King M."/>
            <person name="Knapp S.J."/>
            <person name="Lai Z."/>
            <person name="Le Paslier M.C."/>
            <person name="Lippi Y."/>
            <person name="Lorenzon L."/>
            <person name="Mandel J.R."/>
            <person name="Marage G."/>
            <person name="Marchand G."/>
            <person name="Marquand E."/>
            <person name="Bret-Mestries E."/>
            <person name="Morien E."/>
            <person name="Nambeesan S."/>
            <person name="Nguyen T."/>
            <person name="Pegot-Espagnet P."/>
            <person name="Pouilly N."/>
            <person name="Raftis F."/>
            <person name="Sallet E."/>
            <person name="Schiex T."/>
            <person name="Thomas J."/>
            <person name="Vandecasteele C."/>
            <person name="Vares D."/>
            <person name="Vear F."/>
            <person name="Vautrin S."/>
            <person name="Crespi M."/>
            <person name="Mangin B."/>
            <person name="Burke J.M."/>
            <person name="Salse J."/>
            <person name="Munos S."/>
            <person name="Vincourt P."/>
            <person name="Rieseberg L.H."/>
            <person name="Langlade N.B."/>
        </authorList>
    </citation>
    <scope>NUCLEOTIDE SEQUENCE [LARGE SCALE GENOMIC DNA]</scope>
    <source>
        <strain evidence="8">cv. SF193</strain>
    </source>
</reference>
<evidence type="ECO:0000256" key="3">
    <source>
        <dbReference type="ARBA" id="ARBA00022989"/>
    </source>
</evidence>
<accession>A0A251TDJ4</accession>
<dbReference type="Proteomes" id="UP000215914">
    <property type="component" value="Chromosome 11"/>
</dbReference>
<dbReference type="Pfam" id="PF01094">
    <property type="entry name" value="ANF_receptor"/>
    <property type="match status" value="2"/>
</dbReference>
<dbReference type="InterPro" id="IPR028082">
    <property type="entry name" value="Peripla_BP_I"/>
</dbReference>
<dbReference type="EMBL" id="CM007900">
    <property type="protein sequence ID" value="OTG08656.1"/>
    <property type="molecule type" value="Genomic_DNA"/>
</dbReference>
<evidence type="ECO:0000256" key="2">
    <source>
        <dbReference type="ARBA" id="ARBA00022692"/>
    </source>
</evidence>
<dbReference type="Gene3D" id="1.10.287.70">
    <property type="match status" value="1"/>
</dbReference>
<dbReference type="InterPro" id="IPR015683">
    <property type="entry name" value="Ionotropic_Glu_rcpt"/>
</dbReference>
<evidence type="ECO:0000256" key="1">
    <source>
        <dbReference type="ARBA" id="ARBA00004370"/>
    </source>
</evidence>
<evidence type="ECO:0000313" key="7">
    <source>
        <dbReference type="EMBL" id="OTG08656.1"/>
    </source>
</evidence>
<keyword evidence="3 5" id="KW-1133">Transmembrane helix</keyword>
<dbReference type="InParanoid" id="A0A251TDJ4"/>
<dbReference type="PANTHER" id="PTHR34836:SF7">
    <property type="entry name" value="RECEPTOR LIGAND BINDING REGION DOMAIN-CONTAINING PROTEIN"/>
    <property type="match status" value="1"/>
</dbReference>
<dbReference type="Gene3D" id="3.40.50.2300">
    <property type="match status" value="2"/>
</dbReference>
<feature type="domain" description="Receptor ligand binding region" evidence="6">
    <location>
        <begin position="2"/>
        <end position="48"/>
    </location>
</feature>
<keyword evidence="2 5" id="KW-0812">Transmembrane</keyword>
<evidence type="ECO:0000256" key="4">
    <source>
        <dbReference type="ARBA" id="ARBA00023136"/>
    </source>
</evidence>
<evidence type="ECO:0000256" key="5">
    <source>
        <dbReference type="SAM" id="Phobius"/>
    </source>
</evidence>